<accession>A0A558J8F8</accession>
<sequence>MPRYSFKIDSLSPEDGYGWMLRYFQDDVEIPGYEIFSAPAGVAWMVQQEFENAKFTGELWVEKMASGHINTMGSPFRYEPVTEQLKLWLK</sequence>
<dbReference type="Proteomes" id="UP000317288">
    <property type="component" value="Unassembled WGS sequence"/>
</dbReference>
<proteinExistence type="predicted"/>
<gene>
    <name evidence="1" type="ORF">FQP89_11305</name>
</gene>
<dbReference type="EMBL" id="VNFE01000003">
    <property type="protein sequence ID" value="TVU89911.1"/>
    <property type="molecule type" value="Genomic_DNA"/>
</dbReference>
<dbReference type="RefSeq" id="WP_144811154.1">
    <property type="nucleotide sequence ID" value="NZ_VNFE01000003.1"/>
</dbReference>
<name>A0A558J8F8_9GAMM</name>
<protein>
    <submittedName>
        <fullName evidence="1">Uncharacterized protein</fullName>
    </submittedName>
</protein>
<evidence type="ECO:0000313" key="1">
    <source>
        <dbReference type="EMBL" id="TVU89911.1"/>
    </source>
</evidence>
<evidence type="ECO:0000313" key="2">
    <source>
        <dbReference type="Proteomes" id="UP000317288"/>
    </source>
</evidence>
<organism evidence="1 2">
    <name type="scientific">Vreelandella titanicae</name>
    <dbReference type="NCBI Taxonomy" id="664683"/>
    <lineage>
        <taxon>Bacteria</taxon>
        <taxon>Pseudomonadati</taxon>
        <taxon>Pseudomonadota</taxon>
        <taxon>Gammaproteobacteria</taxon>
        <taxon>Oceanospirillales</taxon>
        <taxon>Halomonadaceae</taxon>
        <taxon>Vreelandella</taxon>
    </lineage>
</organism>
<dbReference type="AlphaFoldDB" id="A0A558J8F8"/>
<comment type="caution">
    <text evidence="1">The sequence shown here is derived from an EMBL/GenBank/DDBJ whole genome shotgun (WGS) entry which is preliminary data.</text>
</comment>
<reference evidence="1 2" key="1">
    <citation type="submission" date="2019-07" db="EMBL/GenBank/DDBJ databases">
        <title>Diversity of Bacteria from Kongsfjorden, Arctic.</title>
        <authorList>
            <person name="Yu Y."/>
        </authorList>
    </citation>
    <scope>NUCLEOTIDE SEQUENCE [LARGE SCALE GENOMIC DNA]</scope>
    <source>
        <strain evidence="1 2">SM1922</strain>
    </source>
</reference>